<dbReference type="Gene3D" id="2.130.10.10">
    <property type="entry name" value="YVTN repeat-like/Quinoprotein amine dehydrogenase"/>
    <property type="match status" value="1"/>
</dbReference>
<accession>A0ABU3RL98</accession>
<name>A0ABU3RL98_9BACL</name>
<dbReference type="RefSeq" id="WP_315954841.1">
    <property type="nucleotide sequence ID" value="NZ_JAWCUD010000011.1"/>
</dbReference>
<comment type="caution">
    <text evidence="2">The sequence shown here is derived from an EMBL/GenBank/DDBJ whole genome shotgun (WGS) entry which is preliminary data.</text>
</comment>
<evidence type="ECO:0000313" key="2">
    <source>
        <dbReference type="EMBL" id="MDU0204871.1"/>
    </source>
</evidence>
<gene>
    <name evidence="2" type="ORF">RQP52_27700</name>
</gene>
<reference evidence="2 3" key="1">
    <citation type="submission" date="2023-10" db="EMBL/GenBank/DDBJ databases">
        <title>Paenibacillus strain PFR10 Genome sequencing and assembly.</title>
        <authorList>
            <person name="Kim I."/>
        </authorList>
    </citation>
    <scope>NUCLEOTIDE SEQUENCE [LARGE SCALE GENOMIC DNA]</scope>
    <source>
        <strain evidence="2 3">PFR10</strain>
    </source>
</reference>
<dbReference type="PROSITE" id="PS51257">
    <property type="entry name" value="PROKAR_LIPOPROTEIN"/>
    <property type="match status" value="1"/>
</dbReference>
<dbReference type="EMBL" id="JAWCUD010000011">
    <property type="protein sequence ID" value="MDU0204871.1"/>
    <property type="molecule type" value="Genomic_DNA"/>
</dbReference>
<dbReference type="Proteomes" id="UP001260980">
    <property type="component" value="Unassembled WGS sequence"/>
</dbReference>
<evidence type="ECO:0000313" key="3">
    <source>
        <dbReference type="Proteomes" id="UP001260980"/>
    </source>
</evidence>
<keyword evidence="1" id="KW-0732">Signal</keyword>
<feature type="signal peptide" evidence="1">
    <location>
        <begin position="1"/>
        <end position="21"/>
    </location>
</feature>
<dbReference type="InterPro" id="IPR015943">
    <property type="entry name" value="WD40/YVTN_repeat-like_dom_sf"/>
</dbReference>
<proteinExistence type="predicted"/>
<dbReference type="SUPFAM" id="SSF110296">
    <property type="entry name" value="Oligoxyloglucan reducing end-specific cellobiohydrolase"/>
    <property type="match status" value="1"/>
</dbReference>
<feature type="chain" id="PRO_5045961224" description="Photosynthesis system II assembly factor YCF48-like protein" evidence="1">
    <location>
        <begin position="22"/>
        <end position="253"/>
    </location>
</feature>
<keyword evidence="3" id="KW-1185">Reference proteome</keyword>
<sequence>MNKLFVSVLIALIFFAGCANKESGKTPVLSMTSTQPSTAVNPTTTIDKKEQLITSFSSKSQDKQLKIYTNESKTPPLNVKTTDNTSKINNYSNLPIKNDWEKDVKKENIFASINSNSNVKWLLLSSEPAAGQMMKTLYKSGNNGKSWVWVNDVSQVIDGYVTGVTFRDDKNGWISATQHGAAMVPLYRTKDGGESWSNQAINIPKGFKYGNVYPPIFDENDTKQGTLNIEFVSDTDKKTMEFKTTDGGETWKS</sequence>
<organism evidence="2 3">
    <name type="scientific">Paenibacillus violae</name>
    <dbReference type="NCBI Taxonomy" id="3077234"/>
    <lineage>
        <taxon>Bacteria</taxon>
        <taxon>Bacillati</taxon>
        <taxon>Bacillota</taxon>
        <taxon>Bacilli</taxon>
        <taxon>Bacillales</taxon>
        <taxon>Paenibacillaceae</taxon>
        <taxon>Paenibacillus</taxon>
    </lineage>
</organism>
<protein>
    <recommendedName>
        <fullName evidence="4">Photosynthesis system II assembly factor YCF48-like protein</fullName>
    </recommendedName>
</protein>
<evidence type="ECO:0008006" key="4">
    <source>
        <dbReference type="Google" id="ProtNLM"/>
    </source>
</evidence>
<evidence type="ECO:0000256" key="1">
    <source>
        <dbReference type="SAM" id="SignalP"/>
    </source>
</evidence>